<name>A0A1F7SHZ3_9BACT</name>
<dbReference type="EMBL" id="MGDI01000025">
    <property type="protein sequence ID" value="OGL53379.1"/>
    <property type="molecule type" value="Genomic_DNA"/>
</dbReference>
<dbReference type="AlphaFoldDB" id="A0A1F7SHZ3"/>
<keyword evidence="1" id="KW-0812">Transmembrane</keyword>
<accession>A0A1F7SHZ3</accession>
<evidence type="ECO:0000313" key="2">
    <source>
        <dbReference type="EMBL" id="OGL53379.1"/>
    </source>
</evidence>
<keyword evidence="1" id="KW-0472">Membrane</keyword>
<evidence type="ECO:0000313" key="3">
    <source>
        <dbReference type="Proteomes" id="UP000178082"/>
    </source>
</evidence>
<feature type="transmembrane region" description="Helical" evidence="1">
    <location>
        <begin position="7"/>
        <end position="27"/>
    </location>
</feature>
<sequence length="63" mass="7329">MVKWSKFLLIIGFISLAIGMLKGFLIHPFVDIQWFTPKTYLYFSNTAAFFAIALMLLEILKKK</sequence>
<gene>
    <name evidence="2" type="ORF">A3G31_07700</name>
</gene>
<feature type="transmembrane region" description="Helical" evidence="1">
    <location>
        <begin position="39"/>
        <end position="60"/>
    </location>
</feature>
<comment type="caution">
    <text evidence="2">The sequence shown here is derived from an EMBL/GenBank/DDBJ whole genome shotgun (WGS) entry which is preliminary data.</text>
</comment>
<evidence type="ECO:0000256" key="1">
    <source>
        <dbReference type="SAM" id="Phobius"/>
    </source>
</evidence>
<protein>
    <submittedName>
        <fullName evidence="2">Uncharacterized protein</fullName>
    </submittedName>
</protein>
<organism evidence="2 3">
    <name type="scientific">Candidatus Schekmanbacteria bacterium RIFCSPLOWO2_12_FULL_38_15</name>
    <dbReference type="NCBI Taxonomy" id="1817883"/>
    <lineage>
        <taxon>Bacteria</taxon>
        <taxon>Candidatus Schekmaniibacteriota</taxon>
    </lineage>
</organism>
<dbReference type="Proteomes" id="UP000178082">
    <property type="component" value="Unassembled WGS sequence"/>
</dbReference>
<reference evidence="2 3" key="1">
    <citation type="journal article" date="2016" name="Nat. Commun.">
        <title>Thousands of microbial genomes shed light on interconnected biogeochemical processes in an aquifer system.</title>
        <authorList>
            <person name="Anantharaman K."/>
            <person name="Brown C.T."/>
            <person name="Hug L.A."/>
            <person name="Sharon I."/>
            <person name="Castelle C.J."/>
            <person name="Probst A.J."/>
            <person name="Thomas B.C."/>
            <person name="Singh A."/>
            <person name="Wilkins M.J."/>
            <person name="Karaoz U."/>
            <person name="Brodie E.L."/>
            <person name="Williams K.H."/>
            <person name="Hubbard S.S."/>
            <person name="Banfield J.F."/>
        </authorList>
    </citation>
    <scope>NUCLEOTIDE SEQUENCE [LARGE SCALE GENOMIC DNA]</scope>
</reference>
<keyword evidence="1" id="KW-1133">Transmembrane helix</keyword>
<proteinExistence type="predicted"/>